<accession>A0A0M8MTR7</accession>
<dbReference type="AlphaFoldDB" id="A0A0M8MTR7"/>
<dbReference type="GeneID" id="28730389"/>
<dbReference type="OrthoDB" id="3353747at2759"/>
<protein>
    <submittedName>
        <fullName evidence="2">Uncharacterized protein</fullName>
    </submittedName>
</protein>
<keyword evidence="3" id="KW-1185">Reference proteome</keyword>
<evidence type="ECO:0000256" key="1">
    <source>
        <dbReference type="SAM" id="MobiDB-lite"/>
    </source>
</evidence>
<organism evidence="2 3">
    <name type="scientific">Malassezia pachydermatis</name>
    <dbReference type="NCBI Taxonomy" id="77020"/>
    <lineage>
        <taxon>Eukaryota</taxon>
        <taxon>Fungi</taxon>
        <taxon>Dikarya</taxon>
        <taxon>Basidiomycota</taxon>
        <taxon>Ustilaginomycotina</taxon>
        <taxon>Malasseziomycetes</taxon>
        <taxon>Malasseziales</taxon>
        <taxon>Malasseziaceae</taxon>
        <taxon>Malassezia</taxon>
    </lineage>
</organism>
<gene>
    <name evidence="2" type="ORF">Malapachy_4058</name>
</gene>
<dbReference type="VEuPathDB" id="FungiDB:Malapachy_4058"/>
<comment type="caution">
    <text evidence="2">The sequence shown here is derived from an EMBL/GenBank/DDBJ whole genome shotgun (WGS) entry which is preliminary data.</text>
</comment>
<sequence>MSLNKRAVSAQDVWRSEREGTGLSRVSSEYDAIPTDVQARLQSMSWRIRSNVNRGYQPGTGPHFRNALQTETFRSSQDTLSDVKKNYTQWGRTASVPNGALRGHVATSMPPPAAAPSMISRWSSDTDTVNTSFDTTASSLNLKRGMAEEDSDAILAGAFEDDDGDNAPPMLDDAWATRPVRPLPARQGLRPTMSMPPMHSLDHMQVAMPGPTVEMEEATEGAEPFRRIDFSSFASQTDGF</sequence>
<dbReference type="Proteomes" id="UP000037751">
    <property type="component" value="Unassembled WGS sequence"/>
</dbReference>
<reference evidence="2 3" key="1">
    <citation type="submission" date="2015-07" db="EMBL/GenBank/DDBJ databases">
        <title>Draft Genome Sequence of Malassezia furfur CBS1878 and Malassezia pachydermatis CBS1879.</title>
        <authorList>
            <person name="Triana S."/>
            <person name="Ohm R."/>
            <person name="Gonzalez A."/>
            <person name="DeCock H."/>
            <person name="Restrepo S."/>
            <person name="Celis A."/>
        </authorList>
    </citation>
    <scope>NUCLEOTIDE SEQUENCE [LARGE SCALE GENOMIC DNA]</scope>
    <source>
        <strain evidence="2 3">CBS 1879</strain>
    </source>
</reference>
<evidence type="ECO:0000313" key="3">
    <source>
        <dbReference type="Proteomes" id="UP000037751"/>
    </source>
</evidence>
<name>A0A0M8MTR7_9BASI</name>
<evidence type="ECO:0000313" key="2">
    <source>
        <dbReference type="EMBL" id="KOS14174.1"/>
    </source>
</evidence>
<feature type="region of interest" description="Disordered" evidence="1">
    <location>
        <begin position="1"/>
        <end position="21"/>
    </location>
</feature>
<proteinExistence type="predicted"/>
<dbReference type="EMBL" id="LGAV01000004">
    <property type="protein sequence ID" value="KOS14174.1"/>
    <property type="molecule type" value="Genomic_DNA"/>
</dbReference>
<dbReference type="RefSeq" id="XP_017991806.1">
    <property type="nucleotide sequence ID" value="XM_018138513.1"/>
</dbReference>